<sequence length="462" mass="49932">MSNICILSPVDPSSLPDHEQEKSAPWIVRKLVGSMTGRIVMSSYETLRAAGTNVICLSPWGDSSPLTLPCIRFRDLAVHGVVMATGGVAAIAAPVMGPVSEAVFSSVGDSIIVDAAVHTGGELTAKAADDLLLDGAIKKVVPLHSARLETTGVKTLTITLRYKHTITDASLGFYRSSLHQDNSLFTTVTEYFSTSKGWFSPYLFASGRRPVIPRSVRPDVVFFHGPFLSGDYNLGSTLLKESSSTITLCEEVPQPEPSSPPPSTSSSHSHKFLSLHDLPKLSHFPRSRTPSPEPALAPIAPPPVPRRLAIFVLGLKPHRKLWTTSARPSESVIQYQLLNGCPAIVLPAKLGTPLIAWNTLALDDLWKIVLPAADELSRDSTGKSTAFEGTVNVLYEYVDLCVEWKRVVLPEGAADKSEEAKKSAVRDALALVVAAAIRTGSSKEVKKEVDEERCGIVFWRIP</sequence>
<gene>
    <name evidence="2" type="ORF">CONPUDRAFT_129355</name>
</gene>
<name>A0A5M3MEZ8_CONPW</name>
<dbReference type="RefSeq" id="XP_007772587.1">
    <property type="nucleotide sequence ID" value="XM_007774397.1"/>
</dbReference>
<dbReference type="AlphaFoldDB" id="A0A5M3MEZ8"/>
<comment type="caution">
    <text evidence="2">The sequence shown here is derived from an EMBL/GenBank/DDBJ whole genome shotgun (WGS) entry which is preliminary data.</text>
</comment>
<dbReference type="OMA" id="WTTSARP"/>
<keyword evidence="3" id="KW-1185">Reference proteome</keyword>
<evidence type="ECO:0000313" key="3">
    <source>
        <dbReference type="Proteomes" id="UP000053558"/>
    </source>
</evidence>
<accession>A0A5M3MEZ8</accession>
<reference evidence="3" key="1">
    <citation type="journal article" date="2012" name="Science">
        <title>The Paleozoic origin of enzymatic lignin decomposition reconstructed from 31 fungal genomes.</title>
        <authorList>
            <person name="Floudas D."/>
            <person name="Binder M."/>
            <person name="Riley R."/>
            <person name="Barry K."/>
            <person name="Blanchette R.A."/>
            <person name="Henrissat B."/>
            <person name="Martinez A.T."/>
            <person name="Otillar R."/>
            <person name="Spatafora J.W."/>
            <person name="Yadav J.S."/>
            <person name="Aerts A."/>
            <person name="Benoit I."/>
            <person name="Boyd A."/>
            <person name="Carlson A."/>
            <person name="Copeland A."/>
            <person name="Coutinho P.M."/>
            <person name="de Vries R.P."/>
            <person name="Ferreira P."/>
            <person name="Findley K."/>
            <person name="Foster B."/>
            <person name="Gaskell J."/>
            <person name="Glotzer D."/>
            <person name="Gorecki P."/>
            <person name="Heitman J."/>
            <person name="Hesse C."/>
            <person name="Hori C."/>
            <person name="Igarashi K."/>
            <person name="Jurgens J.A."/>
            <person name="Kallen N."/>
            <person name="Kersten P."/>
            <person name="Kohler A."/>
            <person name="Kuees U."/>
            <person name="Kumar T.K.A."/>
            <person name="Kuo A."/>
            <person name="LaButti K."/>
            <person name="Larrondo L.F."/>
            <person name="Lindquist E."/>
            <person name="Ling A."/>
            <person name="Lombard V."/>
            <person name="Lucas S."/>
            <person name="Lundell T."/>
            <person name="Martin R."/>
            <person name="McLaughlin D.J."/>
            <person name="Morgenstern I."/>
            <person name="Morin E."/>
            <person name="Murat C."/>
            <person name="Nagy L.G."/>
            <person name="Nolan M."/>
            <person name="Ohm R.A."/>
            <person name="Patyshakuliyeva A."/>
            <person name="Rokas A."/>
            <person name="Ruiz-Duenas F.J."/>
            <person name="Sabat G."/>
            <person name="Salamov A."/>
            <person name="Samejima M."/>
            <person name="Schmutz J."/>
            <person name="Slot J.C."/>
            <person name="St John F."/>
            <person name="Stenlid J."/>
            <person name="Sun H."/>
            <person name="Sun S."/>
            <person name="Syed K."/>
            <person name="Tsang A."/>
            <person name="Wiebenga A."/>
            <person name="Young D."/>
            <person name="Pisabarro A."/>
            <person name="Eastwood D.C."/>
            <person name="Martin F."/>
            <person name="Cullen D."/>
            <person name="Grigoriev I.V."/>
            <person name="Hibbett D.S."/>
        </authorList>
    </citation>
    <scope>NUCLEOTIDE SEQUENCE [LARGE SCALE GENOMIC DNA]</scope>
    <source>
        <strain evidence="3">RWD-64-598 SS2</strain>
    </source>
</reference>
<dbReference type="EMBL" id="JH711584">
    <property type="protein sequence ID" value="EIW77161.1"/>
    <property type="molecule type" value="Genomic_DNA"/>
</dbReference>
<proteinExistence type="predicted"/>
<dbReference type="GeneID" id="19200193"/>
<feature type="compositionally biased region" description="Pro residues" evidence="1">
    <location>
        <begin position="254"/>
        <end position="263"/>
    </location>
</feature>
<dbReference type="Proteomes" id="UP000053558">
    <property type="component" value="Unassembled WGS sequence"/>
</dbReference>
<organism evidence="2 3">
    <name type="scientific">Coniophora puteana (strain RWD-64-598)</name>
    <name type="common">Brown rot fungus</name>
    <dbReference type="NCBI Taxonomy" id="741705"/>
    <lineage>
        <taxon>Eukaryota</taxon>
        <taxon>Fungi</taxon>
        <taxon>Dikarya</taxon>
        <taxon>Basidiomycota</taxon>
        <taxon>Agaricomycotina</taxon>
        <taxon>Agaricomycetes</taxon>
        <taxon>Agaricomycetidae</taxon>
        <taxon>Boletales</taxon>
        <taxon>Coniophorineae</taxon>
        <taxon>Coniophoraceae</taxon>
        <taxon>Coniophora</taxon>
    </lineage>
</organism>
<evidence type="ECO:0000256" key="1">
    <source>
        <dbReference type="SAM" id="MobiDB-lite"/>
    </source>
</evidence>
<protein>
    <submittedName>
        <fullName evidence="2">Uncharacterized protein</fullName>
    </submittedName>
</protein>
<feature type="region of interest" description="Disordered" evidence="1">
    <location>
        <begin position="249"/>
        <end position="270"/>
    </location>
</feature>
<evidence type="ECO:0000313" key="2">
    <source>
        <dbReference type="EMBL" id="EIW77161.1"/>
    </source>
</evidence>
<dbReference type="KEGG" id="cput:CONPUDRAFT_129355"/>
<dbReference type="OrthoDB" id="3351042at2759"/>